<dbReference type="EMBL" id="CAUYUJ010017512">
    <property type="protein sequence ID" value="CAK0875437.1"/>
    <property type="molecule type" value="Genomic_DNA"/>
</dbReference>
<feature type="non-terminal residue" evidence="4">
    <location>
        <position position="149"/>
    </location>
</feature>
<evidence type="ECO:0000256" key="2">
    <source>
        <dbReference type="ARBA" id="ARBA00022803"/>
    </source>
</evidence>
<organism evidence="4 5">
    <name type="scientific">Prorocentrum cordatum</name>
    <dbReference type="NCBI Taxonomy" id="2364126"/>
    <lineage>
        <taxon>Eukaryota</taxon>
        <taxon>Sar</taxon>
        <taxon>Alveolata</taxon>
        <taxon>Dinophyceae</taxon>
        <taxon>Prorocentrales</taxon>
        <taxon>Prorocentraceae</taxon>
        <taxon>Prorocentrum</taxon>
    </lineage>
</organism>
<evidence type="ECO:0000256" key="3">
    <source>
        <dbReference type="PROSITE-ProRule" id="PRU00339"/>
    </source>
</evidence>
<dbReference type="PROSITE" id="PS50005">
    <property type="entry name" value="TPR"/>
    <property type="match status" value="1"/>
</dbReference>
<evidence type="ECO:0000313" key="4">
    <source>
        <dbReference type="EMBL" id="CAK0875437.1"/>
    </source>
</evidence>
<dbReference type="SUPFAM" id="SSF48452">
    <property type="entry name" value="TPR-like"/>
    <property type="match status" value="1"/>
</dbReference>
<gene>
    <name evidence="4" type="ORF">PCOR1329_LOCUS60113</name>
</gene>
<dbReference type="PANTHER" id="PTHR22904:SF523">
    <property type="entry name" value="STRESS-INDUCED-PHOSPHOPROTEIN 1"/>
    <property type="match status" value="1"/>
</dbReference>
<dbReference type="PANTHER" id="PTHR22904">
    <property type="entry name" value="TPR REPEAT CONTAINING PROTEIN"/>
    <property type="match status" value="1"/>
</dbReference>
<comment type="caution">
    <text evidence="4">The sequence shown here is derived from an EMBL/GenBank/DDBJ whole genome shotgun (WGS) entry which is preliminary data.</text>
</comment>
<proteinExistence type="predicted"/>
<dbReference type="Gene3D" id="1.25.40.10">
    <property type="entry name" value="Tetratricopeptide repeat domain"/>
    <property type="match status" value="1"/>
</dbReference>
<evidence type="ECO:0000313" key="5">
    <source>
        <dbReference type="Proteomes" id="UP001189429"/>
    </source>
</evidence>
<accession>A0ABN9VR74</accession>
<dbReference type="InterPro" id="IPR019734">
    <property type="entry name" value="TPR_rpt"/>
</dbReference>
<name>A0ABN9VR74_9DINO</name>
<sequence>LIGTRGRGAMSSVEALQKEGNARFAAGDFQGALGSYAAALSAAPADASEIKATLRANRSICCLKLGNPELALAEAEQSKELRPDWPKAHFRAAAALEALARAGDARLALCEAARISPQDTDVAKALQRIRGKIFRGPALRVGVALDTLE</sequence>
<keyword evidence="2 3" id="KW-0802">TPR repeat</keyword>
<keyword evidence="5" id="KW-1185">Reference proteome</keyword>
<feature type="repeat" description="TPR" evidence="3">
    <location>
        <begin position="13"/>
        <end position="46"/>
    </location>
</feature>
<dbReference type="Proteomes" id="UP001189429">
    <property type="component" value="Unassembled WGS sequence"/>
</dbReference>
<dbReference type="InterPro" id="IPR011990">
    <property type="entry name" value="TPR-like_helical_dom_sf"/>
</dbReference>
<dbReference type="SMART" id="SM00028">
    <property type="entry name" value="TPR"/>
    <property type="match status" value="3"/>
</dbReference>
<keyword evidence="1" id="KW-0677">Repeat</keyword>
<reference evidence="4" key="1">
    <citation type="submission" date="2023-10" db="EMBL/GenBank/DDBJ databases">
        <authorList>
            <person name="Chen Y."/>
            <person name="Shah S."/>
            <person name="Dougan E. K."/>
            <person name="Thang M."/>
            <person name="Chan C."/>
        </authorList>
    </citation>
    <scope>NUCLEOTIDE SEQUENCE [LARGE SCALE GENOMIC DNA]</scope>
</reference>
<protein>
    <submittedName>
        <fullName evidence="4">Uncharacterized protein</fullName>
    </submittedName>
</protein>
<feature type="non-terminal residue" evidence="4">
    <location>
        <position position="1"/>
    </location>
</feature>
<evidence type="ECO:0000256" key="1">
    <source>
        <dbReference type="ARBA" id="ARBA00022737"/>
    </source>
</evidence>